<gene>
    <name evidence="2" type="ORF">NADFUDRAFT_63824</name>
</gene>
<protein>
    <submittedName>
        <fullName evidence="2">Uncharacterized protein</fullName>
    </submittedName>
</protein>
<keyword evidence="3" id="KW-1185">Reference proteome</keyword>
<feature type="compositionally biased region" description="Basic and acidic residues" evidence="1">
    <location>
        <begin position="284"/>
        <end position="295"/>
    </location>
</feature>
<dbReference type="EMBL" id="KV454406">
    <property type="protein sequence ID" value="ODQ68387.1"/>
    <property type="molecule type" value="Genomic_DNA"/>
</dbReference>
<name>A0A1E3PU60_9ASCO</name>
<dbReference type="AlphaFoldDB" id="A0A1E3PU60"/>
<feature type="region of interest" description="Disordered" evidence="1">
    <location>
        <begin position="282"/>
        <end position="305"/>
    </location>
</feature>
<organism evidence="2 3">
    <name type="scientific">Nadsonia fulvescens var. elongata DSM 6958</name>
    <dbReference type="NCBI Taxonomy" id="857566"/>
    <lineage>
        <taxon>Eukaryota</taxon>
        <taxon>Fungi</taxon>
        <taxon>Dikarya</taxon>
        <taxon>Ascomycota</taxon>
        <taxon>Saccharomycotina</taxon>
        <taxon>Dipodascomycetes</taxon>
        <taxon>Dipodascales</taxon>
        <taxon>Dipodascales incertae sedis</taxon>
        <taxon>Nadsonia</taxon>
    </lineage>
</organism>
<proteinExistence type="predicted"/>
<accession>A0A1E3PU60</accession>
<evidence type="ECO:0000313" key="2">
    <source>
        <dbReference type="EMBL" id="ODQ68387.1"/>
    </source>
</evidence>
<dbReference type="Proteomes" id="UP000095009">
    <property type="component" value="Unassembled WGS sequence"/>
</dbReference>
<evidence type="ECO:0000256" key="1">
    <source>
        <dbReference type="SAM" id="MobiDB-lite"/>
    </source>
</evidence>
<reference evidence="2 3" key="1">
    <citation type="journal article" date="2016" name="Proc. Natl. Acad. Sci. U.S.A.">
        <title>Comparative genomics of biotechnologically important yeasts.</title>
        <authorList>
            <person name="Riley R."/>
            <person name="Haridas S."/>
            <person name="Wolfe K.H."/>
            <person name="Lopes M.R."/>
            <person name="Hittinger C.T."/>
            <person name="Goeker M."/>
            <person name="Salamov A.A."/>
            <person name="Wisecaver J.H."/>
            <person name="Long T.M."/>
            <person name="Calvey C.H."/>
            <person name="Aerts A.L."/>
            <person name="Barry K.W."/>
            <person name="Choi C."/>
            <person name="Clum A."/>
            <person name="Coughlan A.Y."/>
            <person name="Deshpande S."/>
            <person name="Douglass A.P."/>
            <person name="Hanson S.J."/>
            <person name="Klenk H.-P."/>
            <person name="LaButti K.M."/>
            <person name="Lapidus A."/>
            <person name="Lindquist E.A."/>
            <person name="Lipzen A.M."/>
            <person name="Meier-Kolthoff J.P."/>
            <person name="Ohm R.A."/>
            <person name="Otillar R.P."/>
            <person name="Pangilinan J.L."/>
            <person name="Peng Y."/>
            <person name="Rokas A."/>
            <person name="Rosa C.A."/>
            <person name="Scheuner C."/>
            <person name="Sibirny A.A."/>
            <person name="Slot J.C."/>
            <person name="Stielow J.B."/>
            <person name="Sun H."/>
            <person name="Kurtzman C.P."/>
            <person name="Blackwell M."/>
            <person name="Grigoriev I.V."/>
            <person name="Jeffries T.W."/>
        </authorList>
    </citation>
    <scope>NUCLEOTIDE SEQUENCE [LARGE SCALE GENOMIC DNA]</scope>
    <source>
        <strain evidence="2 3">DSM 6958</strain>
    </source>
</reference>
<evidence type="ECO:0000313" key="3">
    <source>
        <dbReference type="Proteomes" id="UP000095009"/>
    </source>
</evidence>
<feature type="region of interest" description="Disordered" evidence="1">
    <location>
        <begin position="238"/>
        <end position="257"/>
    </location>
</feature>
<feature type="region of interest" description="Disordered" evidence="1">
    <location>
        <begin position="1"/>
        <end position="46"/>
    </location>
</feature>
<sequence length="305" mass="33674">MTQGNPPSSLQSLAPDITNSVNMTASNPEGYFKTSTSPSSPLKASNIFQGTPTRKSLTNLLIKKPTVQETCAFSEKNPIKNGSQPSDSIAKREKMPIHLPGFGGIRNFDDHLALELFEIFLESDEQQEKTILDQRILNTSFEYCKKNIGHSEAENEEAKDLLEFAESNENHILPFANLPEGLLGKNVSITTDFNRLNISGRDQGDEIPSITLKRDNKEKDNIDKRQALFEKSLLNTTSDNNSQSLKISSSKVDSSSNCLGGNEQTITHAGAIKNYSLTSSSRASKIEMKSKTAFEEDKENSNPLK</sequence>